<keyword evidence="6" id="KW-0804">Transcription</keyword>
<dbReference type="GO" id="GO:0040008">
    <property type="term" value="P:regulation of growth"/>
    <property type="evidence" value="ECO:0007669"/>
    <property type="project" value="UniProtKB-ARBA"/>
</dbReference>
<feature type="domain" description="Myb-like" evidence="9">
    <location>
        <begin position="87"/>
        <end position="137"/>
    </location>
</feature>
<evidence type="ECO:0000256" key="8">
    <source>
        <dbReference type="SAM" id="MobiDB-lite"/>
    </source>
</evidence>
<dbReference type="PANTHER" id="PTHR47995:SF18">
    <property type="entry name" value="TRANSCRIPTION FACTOR MYB65"/>
    <property type="match status" value="1"/>
</dbReference>
<gene>
    <name evidence="12 13" type="primary">LOC109001069</name>
</gene>
<dbReference type="InterPro" id="IPR009057">
    <property type="entry name" value="Homeodomain-like_sf"/>
</dbReference>
<feature type="domain" description="Myb-like" evidence="9">
    <location>
        <begin position="34"/>
        <end position="86"/>
    </location>
</feature>
<dbReference type="RefSeq" id="XP_018833735.1">
    <property type="nucleotide sequence ID" value="XM_018978190.2"/>
</dbReference>
<dbReference type="SMART" id="SM00717">
    <property type="entry name" value="SANT"/>
    <property type="match status" value="2"/>
</dbReference>
<dbReference type="Pfam" id="PF00249">
    <property type="entry name" value="Myb_DNA-binding"/>
    <property type="match status" value="2"/>
</dbReference>
<evidence type="ECO:0000256" key="3">
    <source>
        <dbReference type="ARBA" id="ARBA00023015"/>
    </source>
</evidence>
<evidence type="ECO:0000256" key="1">
    <source>
        <dbReference type="ARBA" id="ARBA00004123"/>
    </source>
</evidence>
<dbReference type="PANTHER" id="PTHR47995">
    <property type="entry name" value="TRANSCRIPTION FACTOR MYB33-RELATED"/>
    <property type="match status" value="1"/>
</dbReference>
<feature type="region of interest" description="Disordered" evidence="8">
    <location>
        <begin position="1"/>
        <end position="38"/>
    </location>
</feature>
<dbReference type="FunFam" id="1.10.10.60:FF:000001">
    <property type="entry name" value="MYB-related transcription factor"/>
    <property type="match status" value="1"/>
</dbReference>
<feature type="region of interest" description="Disordered" evidence="8">
    <location>
        <begin position="383"/>
        <end position="403"/>
    </location>
</feature>
<keyword evidence="4" id="KW-0238">DNA-binding</keyword>
<dbReference type="Gramene" id="Jr05_13320_p1">
    <property type="protein sequence ID" value="cds.Jr05_13320_p1"/>
    <property type="gene ID" value="Jr05_13320"/>
</dbReference>
<dbReference type="PROSITE" id="PS51294">
    <property type="entry name" value="HTH_MYB"/>
    <property type="match status" value="2"/>
</dbReference>
<keyword evidence="3" id="KW-0805">Transcription regulation</keyword>
<dbReference type="SUPFAM" id="SSF46689">
    <property type="entry name" value="Homeodomain-like"/>
    <property type="match status" value="1"/>
</dbReference>
<sequence length="500" mass="55182">MMGTVNKSGSSKKSKGSLDLESVEEAKTEGDLEGVPLKKGPWTSGEDAILVEYVEKYGEGNWNAVQKHSGLSRCGKSCRLRWANHLRPDLKKGAFTPEEERCIIEMHAKMGNKWARMAAELPGRTDNEIKNYWNTRIKRLQRSGTPIYPPDVCSAVMNGSEDNNHNGMLTTGDTHHHDLLQGDNFEIPVLELDNLLNHGYLSYTPKLLDIPVSSMHQQGVSSSDNYDLLFRTRHPPRCLQELEVLLPGLDGSVSSALPVFNHCVDYSYDQKAAKSFNLPPSYDPDLDPSDQLPLGVPSGSHALLNGNSSSSEPISVAMKLELPSLQYSETRLGSWGKPASPLPLLDSVDTLIQSPPTEQTHSGFLSPRSHGLLEAIVYQSRTLKESRKNPPQQSLDTSVMPGDVVKGLPINPCETYGDPNSPLGHSTASVFSEYTPVSGSSRDKCQSIETMLGSYAMPETVINQDPSHYVIKKDDSSQRNFIRPDVLLDLCWFGNSNQHR</sequence>
<accession>A0A2I4FQ11</accession>
<keyword evidence="5" id="KW-0010">Activator</keyword>
<dbReference type="InterPro" id="IPR001005">
    <property type="entry name" value="SANT/Myb"/>
</dbReference>
<dbReference type="GO" id="GO:0006355">
    <property type="term" value="P:regulation of DNA-templated transcription"/>
    <property type="evidence" value="ECO:0000318"/>
    <property type="project" value="GO_Central"/>
</dbReference>
<dbReference type="GO" id="GO:0045893">
    <property type="term" value="P:positive regulation of DNA-templated transcription"/>
    <property type="evidence" value="ECO:0007669"/>
    <property type="project" value="UniProtKB-ARBA"/>
</dbReference>
<dbReference type="InterPro" id="IPR017930">
    <property type="entry name" value="Myb_dom"/>
</dbReference>
<proteinExistence type="predicted"/>
<dbReference type="PROSITE" id="PS50090">
    <property type="entry name" value="MYB_LIKE"/>
    <property type="match status" value="2"/>
</dbReference>
<evidence type="ECO:0000256" key="6">
    <source>
        <dbReference type="ARBA" id="ARBA00023163"/>
    </source>
</evidence>
<organism evidence="11 13">
    <name type="scientific">Juglans regia</name>
    <name type="common">English walnut</name>
    <dbReference type="NCBI Taxonomy" id="51240"/>
    <lineage>
        <taxon>Eukaryota</taxon>
        <taxon>Viridiplantae</taxon>
        <taxon>Streptophyta</taxon>
        <taxon>Embryophyta</taxon>
        <taxon>Tracheophyta</taxon>
        <taxon>Spermatophyta</taxon>
        <taxon>Magnoliopsida</taxon>
        <taxon>eudicotyledons</taxon>
        <taxon>Gunneridae</taxon>
        <taxon>Pentapetalae</taxon>
        <taxon>rosids</taxon>
        <taxon>fabids</taxon>
        <taxon>Fagales</taxon>
        <taxon>Juglandaceae</taxon>
        <taxon>Juglans</taxon>
    </lineage>
</organism>
<reference evidence="12 13" key="1">
    <citation type="submission" date="2025-04" db="UniProtKB">
        <authorList>
            <consortium name="RefSeq"/>
        </authorList>
    </citation>
    <scope>IDENTIFICATION</scope>
    <source>
        <tissue evidence="12 13">Leaves</tissue>
    </source>
</reference>
<dbReference type="STRING" id="51240.A0A2I4FQ11"/>
<dbReference type="GO" id="GO:0048235">
    <property type="term" value="P:pollen sperm cell differentiation"/>
    <property type="evidence" value="ECO:0007669"/>
    <property type="project" value="UniProtKB-ARBA"/>
</dbReference>
<feature type="domain" description="HTH myb-type" evidence="10">
    <location>
        <begin position="87"/>
        <end position="141"/>
    </location>
</feature>
<keyword evidence="7" id="KW-0539">Nucleus</keyword>
<evidence type="ECO:0000256" key="5">
    <source>
        <dbReference type="ARBA" id="ARBA00023159"/>
    </source>
</evidence>
<evidence type="ECO:0000259" key="9">
    <source>
        <dbReference type="PROSITE" id="PS50090"/>
    </source>
</evidence>
<dbReference type="RefSeq" id="XP_018833736.1">
    <property type="nucleotide sequence ID" value="XM_018978191.2"/>
</dbReference>
<dbReference type="GeneID" id="109001069"/>
<dbReference type="FunFam" id="1.10.10.60:FF:000119">
    <property type="entry name" value="Transcription factor GAMYB"/>
    <property type="match status" value="1"/>
</dbReference>
<keyword evidence="11" id="KW-1185">Reference proteome</keyword>
<dbReference type="AlphaFoldDB" id="A0A2I4FQ11"/>
<evidence type="ECO:0000256" key="2">
    <source>
        <dbReference type="ARBA" id="ARBA00022737"/>
    </source>
</evidence>
<feature type="region of interest" description="Disordered" evidence="8">
    <location>
        <begin position="279"/>
        <end position="307"/>
    </location>
</feature>
<keyword evidence="2" id="KW-0677">Repeat</keyword>
<evidence type="ECO:0000313" key="13">
    <source>
        <dbReference type="RefSeq" id="XP_018833736.1"/>
    </source>
</evidence>
<name>A0A2I4FQ11_JUGRE</name>
<evidence type="ECO:0000256" key="4">
    <source>
        <dbReference type="ARBA" id="ARBA00023125"/>
    </source>
</evidence>
<dbReference type="Gene3D" id="1.10.10.60">
    <property type="entry name" value="Homeodomain-like"/>
    <property type="match status" value="2"/>
</dbReference>
<evidence type="ECO:0000256" key="7">
    <source>
        <dbReference type="ARBA" id="ARBA00023242"/>
    </source>
</evidence>
<evidence type="ECO:0000313" key="12">
    <source>
        <dbReference type="RefSeq" id="XP_018833735.1"/>
    </source>
</evidence>
<dbReference type="Proteomes" id="UP000235220">
    <property type="component" value="Chromosome 5"/>
</dbReference>
<feature type="domain" description="HTH myb-type" evidence="10">
    <location>
        <begin position="34"/>
        <end position="86"/>
    </location>
</feature>
<dbReference type="GO" id="GO:0005634">
    <property type="term" value="C:nucleus"/>
    <property type="evidence" value="ECO:0000318"/>
    <property type="project" value="GO_Central"/>
</dbReference>
<comment type="subcellular location">
    <subcellularLocation>
        <location evidence="1">Nucleus</location>
    </subcellularLocation>
</comment>
<protein>
    <submittedName>
        <fullName evidence="12 13">Transcription factor GAMYB-like</fullName>
    </submittedName>
</protein>
<evidence type="ECO:0000313" key="11">
    <source>
        <dbReference type="Proteomes" id="UP000235220"/>
    </source>
</evidence>
<dbReference type="GO" id="GO:0003677">
    <property type="term" value="F:DNA binding"/>
    <property type="evidence" value="ECO:0007669"/>
    <property type="project" value="UniProtKB-KW"/>
</dbReference>
<dbReference type="CDD" id="cd00167">
    <property type="entry name" value="SANT"/>
    <property type="match status" value="2"/>
</dbReference>
<dbReference type="GO" id="GO:0003700">
    <property type="term" value="F:DNA-binding transcription factor activity"/>
    <property type="evidence" value="ECO:0000318"/>
    <property type="project" value="GO_Central"/>
</dbReference>
<evidence type="ECO:0000259" key="10">
    <source>
        <dbReference type="PROSITE" id="PS51294"/>
    </source>
</evidence>
<dbReference type="KEGG" id="jre:109001069"/>
<dbReference type="GO" id="GO:0009653">
    <property type="term" value="P:anatomical structure morphogenesis"/>
    <property type="evidence" value="ECO:0007669"/>
    <property type="project" value="UniProtKB-ARBA"/>
</dbReference>